<dbReference type="Proteomes" id="UP000266188">
    <property type="component" value="Unassembled WGS sequence"/>
</dbReference>
<proteinExistence type="predicted"/>
<keyword evidence="2" id="KW-1185">Reference proteome</keyword>
<protein>
    <submittedName>
        <fullName evidence="1">Uncharacterized protein</fullName>
    </submittedName>
</protein>
<reference evidence="2" key="1">
    <citation type="submission" date="2017-02" db="EMBL/GenBank/DDBJ databases">
        <authorList>
            <person name="Tafer H."/>
            <person name="Lopandic K."/>
        </authorList>
    </citation>
    <scope>NUCLEOTIDE SEQUENCE [LARGE SCALE GENOMIC DNA]</scope>
    <source>
        <strain evidence="2">CBS 366.77</strain>
    </source>
</reference>
<dbReference type="AlphaFoldDB" id="A0A3A2ZM93"/>
<evidence type="ECO:0000313" key="1">
    <source>
        <dbReference type="EMBL" id="RJE19005.1"/>
    </source>
</evidence>
<gene>
    <name evidence="1" type="ORF">PHISCL_08667</name>
</gene>
<name>A0A3A2ZM93_9EURO</name>
<comment type="caution">
    <text evidence="1">The sequence shown here is derived from an EMBL/GenBank/DDBJ whole genome shotgun (WGS) entry which is preliminary data.</text>
</comment>
<organism evidence="1 2">
    <name type="scientific">Aspergillus sclerotialis</name>
    <dbReference type="NCBI Taxonomy" id="2070753"/>
    <lineage>
        <taxon>Eukaryota</taxon>
        <taxon>Fungi</taxon>
        <taxon>Dikarya</taxon>
        <taxon>Ascomycota</taxon>
        <taxon>Pezizomycotina</taxon>
        <taxon>Eurotiomycetes</taxon>
        <taxon>Eurotiomycetidae</taxon>
        <taxon>Eurotiales</taxon>
        <taxon>Aspergillaceae</taxon>
        <taxon>Aspergillus</taxon>
        <taxon>Aspergillus subgen. Polypaecilum</taxon>
    </lineage>
</organism>
<sequence length="257" mass="29500">MASWVMEAHQYKKSLEEAGQKLAMEVQQARLAQQRLKVTNKQTDEATDKPTNVAKRDICTMSLNQDQLVIGPINPEADTSLKVELYTVTQQLHIKPTWSGIINYQQAKFDTIPKGLAKEQLQKIVRLFPSVGRATMTAMPAAEQYQFIYVEIEKGQSGNGETFTRNAHIGDKALKGITYLWIRVLSSGGMPCYNELDSYLLDTCRFQKNTALDILQKFQEGFVYHDIDRCRLIFETKLDWQGYEPAEIKWWNCDSNY</sequence>
<dbReference type="EMBL" id="MVGC01000463">
    <property type="protein sequence ID" value="RJE19005.1"/>
    <property type="molecule type" value="Genomic_DNA"/>
</dbReference>
<evidence type="ECO:0000313" key="2">
    <source>
        <dbReference type="Proteomes" id="UP000266188"/>
    </source>
</evidence>
<accession>A0A3A2ZM93</accession>